<name>A0A401S8C4_CHIPU</name>
<keyword evidence="3" id="KW-1185">Reference proteome</keyword>
<organism evidence="2 3">
    <name type="scientific">Chiloscyllium punctatum</name>
    <name type="common">Brownbanded bambooshark</name>
    <name type="synonym">Hemiscyllium punctatum</name>
    <dbReference type="NCBI Taxonomy" id="137246"/>
    <lineage>
        <taxon>Eukaryota</taxon>
        <taxon>Metazoa</taxon>
        <taxon>Chordata</taxon>
        <taxon>Craniata</taxon>
        <taxon>Vertebrata</taxon>
        <taxon>Chondrichthyes</taxon>
        <taxon>Elasmobranchii</taxon>
        <taxon>Galeomorphii</taxon>
        <taxon>Galeoidea</taxon>
        <taxon>Orectolobiformes</taxon>
        <taxon>Hemiscylliidae</taxon>
        <taxon>Chiloscyllium</taxon>
    </lineage>
</organism>
<sequence>MCFFLTADDFLSLSEQETAPTPWKQERSRPEVAFPGSSSSRRALGSWRSEVRGQDVNALSEPEAEERHTWRRLIGSARERVQGRQQTAQV</sequence>
<reference evidence="2 3" key="1">
    <citation type="journal article" date="2018" name="Nat. Ecol. Evol.">
        <title>Shark genomes provide insights into elasmobranch evolution and the origin of vertebrates.</title>
        <authorList>
            <person name="Hara Y"/>
            <person name="Yamaguchi K"/>
            <person name="Onimaru K"/>
            <person name="Kadota M"/>
            <person name="Koyanagi M"/>
            <person name="Keeley SD"/>
            <person name="Tatsumi K"/>
            <person name="Tanaka K"/>
            <person name="Motone F"/>
            <person name="Kageyama Y"/>
            <person name="Nozu R"/>
            <person name="Adachi N"/>
            <person name="Nishimura O"/>
            <person name="Nakagawa R"/>
            <person name="Tanegashima C"/>
            <person name="Kiyatake I"/>
            <person name="Matsumoto R"/>
            <person name="Murakumo K"/>
            <person name="Nishida K"/>
            <person name="Terakita A"/>
            <person name="Kuratani S"/>
            <person name="Sato K"/>
            <person name="Hyodo S Kuraku.S."/>
        </authorList>
    </citation>
    <scope>NUCLEOTIDE SEQUENCE [LARGE SCALE GENOMIC DNA]</scope>
</reference>
<protein>
    <submittedName>
        <fullName evidence="2">Uncharacterized protein</fullName>
    </submittedName>
</protein>
<dbReference type="EMBL" id="BEZZ01000132">
    <property type="protein sequence ID" value="GCC26647.1"/>
    <property type="molecule type" value="Genomic_DNA"/>
</dbReference>
<proteinExistence type="predicted"/>
<comment type="caution">
    <text evidence="2">The sequence shown here is derived from an EMBL/GenBank/DDBJ whole genome shotgun (WGS) entry which is preliminary data.</text>
</comment>
<accession>A0A401S8C4</accession>
<evidence type="ECO:0000313" key="2">
    <source>
        <dbReference type="EMBL" id="GCC26647.1"/>
    </source>
</evidence>
<dbReference type="Proteomes" id="UP000287033">
    <property type="component" value="Unassembled WGS sequence"/>
</dbReference>
<gene>
    <name evidence="2" type="ORF">chiPu_0005065</name>
</gene>
<feature type="region of interest" description="Disordered" evidence="1">
    <location>
        <begin position="15"/>
        <end position="47"/>
    </location>
</feature>
<evidence type="ECO:0000313" key="3">
    <source>
        <dbReference type="Proteomes" id="UP000287033"/>
    </source>
</evidence>
<evidence type="ECO:0000256" key="1">
    <source>
        <dbReference type="SAM" id="MobiDB-lite"/>
    </source>
</evidence>
<dbReference type="AlphaFoldDB" id="A0A401S8C4"/>